<comment type="caution">
    <text evidence="7">The sequence shown here is derived from an EMBL/GenBank/DDBJ whole genome shotgun (WGS) entry which is preliminary data.</text>
</comment>
<keyword evidence="5" id="KW-0802">TPR repeat</keyword>
<dbReference type="SUPFAM" id="SSF53756">
    <property type="entry name" value="UDP-Glycosyltransferase/glycogen phosphorylase"/>
    <property type="match status" value="1"/>
</dbReference>
<dbReference type="Gene3D" id="3.40.50.11380">
    <property type="match status" value="1"/>
</dbReference>
<evidence type="ECO:0000256" key="2">
    <source>
        <dbReference type="ARBA" id="ARBA00022676"/>
    </source>
</evidence>
<evidence type="ECO:0000256" key="3">
    <source>
        <dbReference type="ARBA" id="ARBA00022679"/>
    </source>
</evidence>
<comment type="pathway">
    <text evidence="1">Protein modification; protein glycosylation.</text>
</comment>
<name>A0ABT3L3Q9_9CYAN</name>
<feature type="domain" description="O-GlcNAc transferase C-terminal" evidence="6">
    <location>
        <begin position="335"/>
        <end position="520"/>
    </location>
</feature>
<dbReference type="Proteomes" id="UP001526426">
    <property type="component" value="Unassembled WGS sequence"/>
</dbReference>
<sequence length="735" mass="84392">MATLEQWQQEAQQAYLAGDYVQGAFAYEQALQIAPDQVTLYWYLGLMLLLQGKPSEAQTTWLMVMLEGDEETVERWTLELVGILTQEAVRQELLGEGEQTWRIREEIRELAPGDLQNLFELLRLAITQNRYKGSELEEWGVIPLVQSGLPLDFALLLTVLEALFSHDARNPALIPLMEASLAYAQEDSQKVALLNFCLKVGVALGYSQRHPGIAAQLCELGLRLDPRTPELVNLLARLYQNSNQFDQGLEMARFYATLVEELPDQVFASKGLLRALMSTGGHWQEGFEQFLCHEQLLEQLMVQQPELTPLQVSRLYSTYFFAPYFRDRAPENRHLQNQIAQLCQHNAQIHHRELVEKYQKANQHPRNPKHPLRIGYLSHCLRTHSVGWLARSLIQHHNRENFQLYAYFITTPNTYDPLENWYSQQVHQTYKSTQALELAEQIHQDQIDILVDLDSLTLDVGCAVTALKPAPLQITWLGWDASGIPAIDYFIADPYVLPDNAQDYYHEKIWRLPHTYIATDGFEVGIPSLNRHQLNIPPHAVIYYSVQHGYKRHLHTINLQLEILKAVPNSYFLVKGAADSEAVKRVFLTMAAQTGVEAERFRFLDIDDSEMTHRANLGIADIVLDTYPYNGATTTLETLWMGVPLVTKVGQQFSARNSYTMLKNAGITEGIAWSDEEYIQWGIRLGQNPTLRDTIAGKLKQARYQAPLWNGKQFTREMEQAYQAMWQHFQTQRNR</sequence>
<dbReference type="InterPro" id="IPR029489">
    <property type="entry name" value="OGT/SEC/SPY_C"/>
</dbReference>
<dbReference type="Gene3D" id="1.25.40.10">
    <property type="entry name" value="Tetratricopeptide repeat domain"/>
    <property type="match status" value="1"/>
</dbReference>
<reference evidence="7 8" key="1">
    <citation type="submission" date="2021-08" db="EMBL/GenBank/DDBJ databases">
        <title>Draft genome sequence of Spirulina subsalsa with high tolerance to salinity and hype-accumulation of phycocyanin.</title>
        <authorList>
            <person name="Pei H."/>
            <person name="Jiang L."/>
        </authorList>
    </citation>
    <scope>NUCLEOTIDE SEQUENCE [LARGE SCALE GENOMIC DNA]</scope>
    <source>
        <strain evidence="7 8">FACHB-351</strain>
    </source>
</reference>
<evidence type="ECO:0000313" key="8">
    <source>
        <dbReference type="Proteomes" id="UP001526426"/>
    </source>
</evidence>
<feature type="domain" description="O-GlcNAc transferase C-terminal" evidence="6">
    <location>
        <begin position="530"/>
        <end position="718"/>
    </location>
</feature>
<keyword evidence="3 7" id="KW-0808">Transferase</keyword>
<dbReference type="PANTHER" id="PTHR44835:SF1">
    <property type="entry name" value="PROTEIN O-GLCNAC TRANSFERASE"/>
    <property type="match status" value="1"/>
</dbReference>
<protein>
    <submittedName>
        <fullName evidence="7">O-linked N-acetylglucosamine transferase, SPINDLY family protein</fullName>
    </submittedName>
</protein>
<dbReference type="RefSeq" id="WP_265263870.1">
    <property type="nucleotide sequence ID" value="NZ_JAIHOM010000028.1"/>
</dbReference>
<accession>A0ABT3L3Q9</accession>
<keyword evidence="8" id="KW-1185">Reference proteome</keyword>
<dbReference type="Gene3D" id="3.40.50.2000">
    <property type="entry name" value="Glycogen Phosphorylase B"/>
    <property type="match status" value="1"/>
</dbReference>
<dbReference type="SUPFAM" id="SSF48452">
    <property type="entry name" value="TPR-like"/>
    <property type="match status" value="1"/>
</dbReference>
<dbReference type="InterPro" id="IPR011990">
    <property type="entry name" value="TPR-like_helical_dom_sf"/>
</dbReference>
<proteinExistence type="predicted"/>
<evidence type="ECO:0000256" key="4">
    <source>
        <dbReference type="ARBA" id="ARBA00022737"/>
    </source>
</evidence>
<evidence type="ECO:0000259" key="6">
    <source>
        <dbReference type="Pfam" id="PF13844"/>
    </source>
</evidence>
<dbReference type="EMBL" id="JAIHOM010000028">
    <property type="protein sequence ID" value="MCW6036128.1"/>
    <property type="molecule type" value="Genomic_DNA"/>
</dbReference>
<dbReference type="GO" id="GO:0016740">
    <property type="term" value="F:transferase activity"/>
    <property type="evidence" value="ECO:0007669"/>
    <property type="project" value="UniProtKB-KW"/>
</dbReference>
<evidence type="ECO:0000256" key="1">
    <source>
        <dbReference type="ARBA" id="ARBA00004922"/>
    </source>
</evidence>
<evidence type="ECO:0000256" key="5">
    <source>
        <dbReference type="ARBA" id="ARBA00022803"/>
    </source>
</evidence>
<organism evidence="7 8">
    <name type="scientific">Spirulina subsalsa FACHB-351</name>
    <dbReference type="NCBI Taxonomy" id="234711"/>
    <lineage>
        <taxon>Bacteria</taxon>
        <taxon>Bacillati</taxon>
        <taxon>Cyanobacteriota</taxon>
        <taxon>Cyanophyceae</taxon>
        <taxon>Spirulinales</taxon>
        <taxon>Spirulinaceae</taxon>
        <taxon>Spirulina</taxon>
    </lineage>
</organism>
<evidence type="ECO:0000313" key="7">
    <source>
        <dbReference type="EMBL" id="MCW6036128.1"/>
    </source>
</evidence>
<gene>
    <name evidence="7" type="ORF">K4A83_07560</name>
</gene>
<keyword evidence="2" id="KW-0328">Glycosyltransferase</keyword>
<dbReference type="InterPro" id="IPR051939">
    <property type="entry name" value="Glycosyltr_41/O-GlcNAc_trsf"/>
</dbReference>
<keyword evidence="4" id="KW-0677">Repeat</keyword>
<dbReference type="Pfam" id="PF13844">
    <property type="entry name" value="Glyco_transf_41"/>
    <property type="match status" value="2"/>
</dbReference>
<dbReference type="PANTHER" id="PTHR44835">
    <property type="entry name" value="UDP-N-ACETYLGLUCOSAMINE--PEPTIDE N-ACETYLGLUCOSAMINYLTRANSFERASE SPINDLY-RELATED"/>
    <property type="match status" value="1"/>
</dbReference>